<dbReference type="RefSeq" id="WP_259429403.1">
    <property type="nucleotide sequence ID" value="NZ_CP103423.1"/>
</dbReference>
<sequence length="96" mass="11380">MDDYKEFSKLIKDNFNKATCGIKMTYNLIKEGVKNIKIPSLRTVFNWINTGKWVLTNKDRLRKHYTKGGKRKITLLKDLCSQSMYFLFELDQNILI</sequence>
<gene>
    <name evidence="1" type="ORF">NX772_01760</name>
</gene>
<evidence type="ECO:0000313" key="1">
    <source>
        <dbReference type="EMBL" id="UWD34536.1"/>
    </source>
</evidence>
<name>A0ABY5TYD4_9BACT</name>
<reference evidence="1" key="1">
    <citation type="submission" date="2022-08" db="EMBL/GenBank/DDBJ databases">
        <title>Complete genome sequence of Mycoplasma molare type strain H 542.</title>
        <authorList>
            <person name="Spergser J."/>
        </authorList>
    </citation>
    <scope>NUCLEOTIDE SEQUENCE</scope>
    <source>
        <strain evidence="1">H 542</strain>
    </source>
</reference>
<evidence type="ECO:0008006" key="3">
    <source>
        <dbReference type="Google" id="ProtNLM"/>
    </source>
</evidence>
<protein>
    <recommendedName>
        <fullName evidence="3">Transposase</fullName>
    </recommendedName>
</protein>
<organism evidence="1 2">
    <name type="scientific">Mesomycoplasma molare</name>
    <dbReference type="NCBI Taxonomy" id="171288"/>
    <lineage>
        <taxon>Bacteria</taxon>
        <taxon>Bacillati</taxon>
        <taxon>Mycoplasmatota</taxon>
        <taxon>Mycoplasmoidales</taxon>
        <taxon>Metamycoplasmataceae</taxon>
        <taxon>Mesomycoplasma</taxon>
    </lineage>
</organism>
<evidence type="ECO:0000313" key="2">
    <source>
        <dbReference type="Proteomes" id="UP001058364"/>
    </source>
</evidence>
<dbReference type="EMBL" id="CP103423">
    <property type="protein sequence ID" value="UWD34536.1"/>
    <property type="molecule type" value="Genomic_DNA"/>
</dbReference>
<accession>A0ABY5TYD4</accession>
<dbReference type="Proteomes" id="UP001058364">
    <property type="component" value="Chromosome"/>
</dbReference>
<keyword evidence="2" id="KW-1185">Reference proteome</keyword>
<proteinExistence type="predicted"/>